<accession>A0A413JUJ7</accession>
<dbReference type="Pfam" id="PF09603">
    <property type="entry name" value="Fib_succ_major"/>
    <property type="match status" value="1"/>
</dbReference>
<dbReference type="Pfam" id="PF01391">
    <property type="entry name" value="Collagen"/>
    <property type="match status" value="1"/>
</dbReference>
<feature type="compositionally biased region" description="Basic and acidic residues" evidence="1">
    <location>
        <begin position="108"/>
        <end position="153"/>
    </location>
</feature>
<evidence type="ECO:0000259" key="2">
    <source>
        <dbReference type="Pfam" id="PF09603"/>
    </source>
</evidence>
<feature type="region of interest" description="Disordered" evidence="1">
    <location>
        <begin position="94"/>
        <end position="197"/>
    </location>
</feature>
<proteinExistence type="predicted"/>
<evidence type="ECO:0000313" key="4">
    <source>
        <dbReference type="Proteomes" id="UP000284614"/>
    </source>
</evidence>
<sequence>MKTMIRKRIYLLLLLIPLLHGCKESDFNDLLDRQGDQKKELQELTKLCKKLNEDIYNLQVIVNIEKIGDNITRIEELADGTGYTISFSRSAPITIRNGKKGNTGPDGDAGKDGIDGTDGKDGVDGADGKDGVDGTDGTDGKDGENGTDGKDGVDGTNGSDGKDGVDGTDGKDGVNGTDGSKGEQGDPGQNPVVGIMQDPTDSEYYWTVKVGSGEPYYLADNDGNRIKAVSAVHDGQTPQLGVKQWAVADGGDDNYYWTQKIGSDPETWIETGGKKIIANAKDAVSVFEKVEYKDPDYVEFTLSGGATQFKIPVGKPSIEVPEGRKLLFFSRGESRVIAFSCKGISKERLSVDVPEGWKATVDFDAGTLTLEAPLAGAAGVALSGDVVLRSTNTTEEAARSSFAVSMLYKIMLPDFKGSYVYNIRLWGKKVGELCREYQRDLRQSVTIVYPYLTGGIYGSGLITNTGGTVQHDGTGYHAPVADRPAVMYIYTEDGSEFYTDSSLKGREPDFGDGLQAEKLTDVDGNTYRIVKIGKQYWTMENLRALSYPDGSPVETNLSGRAWKESGFEDTGSGACAVYDYQDASATGAFANKISYGVLYNRVAAKKVIPAGWKLPTESDIISTLRAFLGTNAGTLLKESGTKHWQVGGGTDLTGFAGVGGGYRDTEGILFKDLQQAGIWWSSASLESVGAVFRLSATSSTLEFNSGDNNSMGYSIRILRED</sequence>
<organism evidence="3 4">
    <name type="scientific">Bacteroides fragilis</name>
    <dbReference type="NCBI Taxonomy" id="817"/>
    <lineage>
        <taxon>Bacteria</taxon>
        <taxon>Pseudomonadati</taxon>
        <taxon>Bacteroidota</taxon>
        <taxon>Bacteroidia</taxon>
        <taxon>Bacteroidales</taxon>
        <taxon>Bacteroidaceae</taxon>
        <taxon>Bacteroides</taxon>
    </lineage>
</organism>
<dbReference type="InterPro" id="IPR008160">
    <property type="entry name" value="Collagen"/>
</dbReference>
<dbReference type="InterPro" id="IPR011871">
    <property type="entry name" value="Fib_succ_major"/>
</dbReference>
<dbReference type="EMBL" id="QSDG01000021">
    <property type="protein sequence ID" value="RGY65858.1"/>
    <property type="molecule type" value="Genomic_DNA"/>
</dbReference>
<dbReference type="PANTHER" id="PTHR24637:SF417">
    <property type="entry name" value="COL_CUTICLE_N DOMAIN-CONTAINING PROTEIN"/>
    <property type="match status" value="1"/>
</dbReference>
<protein>
    <recommendedName>
        <fullName evidence="2">Fibrobacter succinogenes major paralogous domain-containing protein</fullName>
    </recommendedName>
</protein>
<dbReference type="PANTHER" id="PTHR24637">
    <property type="entry name" value="COLLAGEN"/>
    <property type="match status" value="1"/>
</dbReference>
<evidence type="ECO:0000256" key="1">
    <source>
        <dbReference type="SAM" id="MobiDB-lite"/>
    </source>
</evidence>
<name>A0A413JUJ7_BACFG</name>
<gene>
    <name evidence="3" type="ORF">DXA27_18900</name>
</gene>
<dbReference type="Proteomes" id="UP000284614">
    <property type="component" value="Unassembled WGS sequence"/>
</dbReference>
<dbReference type="NCBIfam" id="TIGR02145">
    <property type="entry name" value="Fib_succ_major"/>
    <property type="match status" value="1"/>
</dbReference>
<evidence type="ECO:0000313" key="3">
    <source>
        <dbReference type="EMBL" id="RGY65858.1"/>
    </source>
</evidence>
<feature type="domain" description="Fibrobacter succinogenes major paralogous" evidence="2">
    <location>
        <begin position="530"/>
        <end position="719"/>
    </location>
</feature>
<dbReference type="AlphaFoldDB" id="A0A413JUJ7"/>
<reference evidence="3 4" key="1">
    <citation type="submission" date="2018-08" db="EMBL/GenBank/DDBJ databases">
        <title>A genome reference for cultivated species of the human gut microbiota.</title>
        <authorList>
            <person name="Zou Y."/>
            <person name="Xue W."/>
            <person name="Luo G."/>
        </authorList>
    </citation>
    <scope>NUCLEOTIDE SEQUENCE [LARGE SCALE GENOMIC DNA]</scope>
    <source>
        <strain evidence="3 4">OF01-1</strain>
    </source>
</reference>
<feature type="compositionally biased region" description="Basic and acidic residues" evidence="1">
    <location>
        <begin position="160"/>
        <end position="172"/>
    </location>
</feature>
<comment type="caution">
    <text evidence="3">The sequence shown here is derived from an EMBL/GenBank/DDBJ whole genome shotgun (WGS) entry which is preliminary data.</text>
</comment>